<keyword evidence="1" id="KW-0812">Transmembrane</keyword>
<gene>
    <name evidence="3" type="ORF">J2Z42_001454</name>
</gene>
<keyword evidence="3" id="KW-0645">Protease</keyword>
<protein>
    <submittedName>
        <fullName evidence="3">Membrane protease YdiL (CAAX protease family)</fullName>
    </submittedName>
</protein>
<reference evidence="3 4" key="1">
    <citation type="submission" date="2021-03" db="EMBL/GenBank/DDBJ databases">
        <title>Genomic Encyclopedia of Type Strains, Phase IV (KMG-IV): sequencing the most valuable type-strain genomes for metagenomic binning, comparative biology and taxonomic classification.</title>
        <authorList>
            <person name="Goeker M."/>
        </authorList>
    </citation>
    <scope>NUCLEOTIDE SEQUENCE [LARGE SCALE GENOMIC DNA]</scope>
    <source>
        <strain evidence="3 4">DSM 28783</strain>
    </source>
</reference>
<sequence length="230" mass="27331">MIKLNLIKNALIFFIVYIPPLIVFGKHWLKRERNKIILAIISILYVVLCFHTQNIVPFLFVIYDIVYMRFTDEFYVFNIRRFNFFKCLKAAVFSYLVTISILLFERTIASNLNFNLNNQQIVTNMIDMSLKRVIFMVPLVVICAPVLEEFIFRWLFFEKIFKNRIGIYFSAILSSVIFSVVHFSLAASLVIFWIGIYNCYLIHKKGYWYAVFNHAFFNSITMMIIISQKI</sequence>
<dbReference type="InterPro" id="IPR003675">
    <property type="entry name" value="Rce1/LyrA-like_dom"/>
</dbReference>
<dbReference type="GO" id="GO:0008233">
    <property type="term" value="F:peptidase activity"/>
    <property type="evidence" value="ECO:0007669"/>
    <property type="project" value="UniProtKB-KW"/>
</dbReference>
<feature type="transmembrane region" description="Helical" evidence="1">
    <location>
        <begin position="133"/>
        <end position="155"/>
    </location>
</feature>
<dbReference type="Proteomes" id="UP001519307">
    <property type="component" value="Unassembled WGS sequence"/>
</dbReference>
<evidence type="ECO:0000313" key="4">
    <source>
        <dbReference type="Proteomes" id="UP001519307"/>
    </source>
</evidence>
<feature type="transmembrane region" description="Helical" evidence="1">
    <location>
        <begin position="206"/>
        <end position="226"/>
    </location>
</feature>
<proteinExistence type="predicted"/>
<comment type="caution">
    <text evidence="3">The sequence shown here is derived from an EMBL/GenBank/DDBJ whole genome shotgun (WGS) entry which is preliminary data.</text>
</comment>
<feature type="transmembrane region" description="Helical" evidence="1">
    <location>
        <begin position="36"/>
        <end position="63"/>
    </location>
</feature>
<feature type="transmembrane region" description="Helical" evidence="1">
    <location>
        <begin position="83"/>
        <end position="104"/>
    </location>
</feature>
<feature type="transmembrane region" description="Helical" evidence="1">
    <location>
        <begin position="167"/>
        <end position="194"/>
    </location>
</feature>
<feature type="domain" description="CAAX prenyl protease 2/Lysostaphin resistance protein A-like" evidence="2">
    <location>
        <begin position="133"/>
        <end position="219"/>
    </location>
</feature>
<dbReference type="GO" id="GO:0006508">
    <property type="term" value="P:proteolysis"/>
    <property type="evidence" value="ECO:0007669"/>
    <property type="project" value="UniProtKB-KW"/>
</dbReference>
<evidence type="ECO:0000256" key="1">
    <source>
        <dbReference type="SAM" id="Phobius"/>
    </source>
</evidence>
<evidence type="ECO:0000259" key="2">
    <source>
        <dbReference type="Pfam" id="PF02517"/>
    </source>
</evidence>
<keyword evidence="3" id="KW-0378">Hydrolase</keyword>
<dbReference type="Pfam" id="PF02517">
    <property type="entry name" value="Rce1-like"/>
    <property type="match status" value="1"/>
</dbReference>
<name>A0ABS4KT75_9CLOT</name>
<accession>A0ABS4KT75</accession>
<keyword evidence="1" id="KW-0472">Membrane</keyword>
<organism evidence="3 4">
    <name type="scientific">Clostridium algifaecis</name>
    <dbReference type="NCBI Taxonomy" id="1472040"/>
    <lineage>
        <taxon>Bacteria</taxon>
        <taxon>Bacillati</taxon>
        <taxon>Bacillota</taxon>
        <taxon>Clostridia</taxon>
        <taxon>Eubacteriales</taxon>
        <taxon>Clostridiaceae</taxon>
        <taxon>Clostridium</taxon>
    </lineage>
</organism>
<feature type="transmembrane region" description="Helical" evidence="1">
    <location>
        <begin position="6"/>
        <end position="24"/>
    </location>
</feature>
<evidence type="ECO:0000313" key="3">
    <source>
        <dbReference type="EMBL" id="MBP2032780.1"/>
    </source>
</evidence>
<dbReference type="EMBL" id="JAGGLM010000007">
    <property type="protein sequence ID" value="MBP2032780.1"/>
    <property type="molecule type" value="Genomic_DNA"/>
</dbReference>
<keyword evidence="1" id="KW-1133">Transmembrane helix</keyword>
<keyword evidence="4" id="KW-1185">Reference proteome</keyword>
<dbReference type="PANTHER" id="PTHR43592:SF15">
    <property type="entry name" value="CAAX AMINO TERMINAL PROTEASE FAMILY PROTEIN"/>
    <property type="match status" value="1"/>
</dbReference>
<dbReference type="PANTHER" id="PTHR43592">
    <property type="entry name" value="CAAX AMINO TERMINAL PROTEASE"/>
    <property type="match status" value="1"/>
</dbReference>
<dbReference type="RefSeq" id="WP_209701952.1">
    <property type="nucleotide sequence ID" value="NZ_JAGGLM010000007.1"/>
</dbReference>